<accession>A0A151WEJ4</accession>
<dbReference type="EMBL" id="KQ983238">
    <property type="protein sequence ID" value="KYQ46299.1"/>
    <property type="molecule type" value="Genomic_DNA"/>
</dbReference>
<evidence type="ECO:0000313" key="2">
    <source>
        <dbReference type="Proteomes" id="UP000075809"/>
    </source>
</evidence>
<protein>
    <submittedName>
        <fullName evidence="1">Uncharacterized protein</fullName>
    </submittedName>
</protein>
<keyword evidence="2" id="KW-1185">Reference proteome</keyword>
<dbReference type="AlphaFoldDB" id="A0A151WEJ4"/>
<gene>
    <name evidence="1" type="ORF">ALC60_14721</name>
</gene>
<reference evidence="1 2" key="1">
    <citation type="submission" date="2015-09" db="EMBL/GenBank/DDBJ databases">
        <title>Trachymyrmex zeteki WGS genome.</title>
        <authorList>
            <person name="Nygaard S."/>
            <person name="Hu H."/>
            <person name="Boomsma J."/>
            <person name="Zhang G."/>
        </authorList>
    </citation>
    <scope>NUCLEOTIDE SEQUENCE [LARGE SCALE GENOMIC DNA]</scope>
    <source>
        <strain evidence="1">Tzet28-1</strain>
        <tissue evidence="1">Whole body</tissue>
    </source>
</reference>
<sequence>RRSLFRPLAPIKPKACCMHTQKSKTRFPSTLVPPVYRPRLSLPLLYSVPPPTTPHVTVTYICCVYGRTAGHRKARTIHKYTINAAQGKREIIRAPFNLRYTFGKDELNLTRCS</sequence>
<proteinExistence type="predicted"/>
<feature type="non-terminal residue" evidence="1">
    <location>
        <position position="1"/>
    </location>
</feature>
<dbReference type="Proteomes" id="UP000075809">
    <property type="component" value="Unassembled WGS sequence"/>
</dbReference>
<organism evidence="1 2">
    <name type="scientific">Mycetomoellerius zeteki</name>
    <dbReference type="NCBI Taxonomy" id="64791"/>
    <lineage>
        <taxon>Eukaryota</taxon>
        <taxon>Metazoa</taxon>
        <taxon>Ecdysozoa</taxon>
        <taxon>Arthropoda</taxon>
        <taxon>Hexapoda</taxon>
        <taxon>Insecta</taxon>
        <taxon>Pterygota</taxon>
        <taxon>Neoptera</taxon>
        <taxon>Endopterygota</taxon>
        <taxon>Hymenoptera</taxon>
        <taxon>Apocrita</taxon>
        <taxon>Aculeata</taxon>
        <taxon>Formicoidea</taxon>
        <taxon>Formicidae</taxon>
        <taxon>Myrmicinae</taxon>
        <taxon>Mycetomoellerius</taxon>
    </lineage>
</organism>
<evidence type="ECO:0000313" key="1">
    <source>
        <dbReference type="EMBL" id="KYQ46299.1"/>
    </source>
</evidence>
<name>A0A151WEJ4_9HYME</name>